<protein>
    <submittedName>
        <fullName evidence="2">Disease resistance protein RGA3</fullName>
    </submittedName>
</protein>
<dbReference type="EMBL" id="CP136890">
    <property type="protein sequence ID" value="WOK93625.1"/>
    <property type="molecule type" value="Genomic_DNA"/>
</dbReference>
<proteinExistence type="predicted"/>
<dbReference type="PANTHER" id="PTHR47186">
    <property type="entry name" value="LEUCINE-RICH REPEAT-CONTAINING PROTEIN 57"/>
    <property type="match status" value="1"/>
</dbReference>
<keyword evidence="3" id="KW-1185">Reference proteome</keyword>
<feature type="domain" description="R13L1/DRL21-like LRR repeat region" evidence="1">
    <location>
        <begin position="86"/>
        <end position="170"/>
    </location>
</feature>
<dbReference type="InterPro" id="IPR032675">
    <property type="entry name" value="LRR_dom_sf"/>
</dbReference>
<organism evidence="2 3">
    <name type="scientific">Canna indica</name>
    <name type="common">Indian-shot</name>
    <dbReference type="NCBI Taxonomy" id="4628"/>
    <lineage>
        <taxon>Eukaryota</taxon>
        <taxon>Viridiplantae</taxon>
        <taxon>Streptophyta</taxon>
        <taxon>Embryophyta</taxon>
        <taxon>Tracheophyta</taxon>
        <taxon>Spermatophyta</taxon>
        <taxon>Magnoliopsida</taxon>
        <taxon>Liliopsida</taxon>
        <taxon>Zingiberales</taxon>
        <taxon>Cannaceae</taxon>
        <taxon>Canna</taxon>
    </lineage>
</organism>
<dbReference type="InterPro" id="IPR056789">
    <property type="entry name" value="LRR_R13L1-DRL21"/>
</dbReference>
<name>A0AAQ3Q231_9LILI</name>
<dbReference type="Gene3D" id="3.80.10.10">
    <property type="entry name" value="Ribonuclease Inhibitor"/>
    <property type="match status" value="1"/>
</dbReference>
<evidence type="ECO:0000259" key="1">
    <source>
        <dbReference type="Pfam" id="PF25019"/>
    </source>
</evidence>
<dbReference type="PANTHER" id="PTHR47186:SF3">
    <property type="entry name" value="OS09G0267800 PROTEIN"/>
    <property type="match status" value="1"/>
</dbReference>
<reference evidence="2 3" key="1">
    <citation type="submission" date="2023-10" db="EMBL/GenBank/DDBJ databases">
        <title>Chromosome-scale genome assembly provides insights into flower coloration mechanisms of Canna indica.</title>
        <authorList>
            <person name="Li C."/>
        </authorList>
    </citation>
    <scope>NUCLEOTIDE SEQUENCE [LARGE SCALE GENOMIC DNA]</scope>
    <source>
        <tissue evidence="2">Flower</tissue>
    </source>
</reference>
<evidence type="ECO:0000313" key="2">
    <source>
        <dbReference type="EMBL" id="WOK93625.1"/>
    </source>
</evidence>
<sequence length="193" mass="22185">MRKDMPCGIGQLNELVNLTGLAISGLENLSIEEAKEVNLKGMHGLNHLFLEWHNVVRYYNKRSLVSILKFDNNIYDTDSDHRNKCLNVNLKSRNILVDEEMMTKALQSLHPHSNLKDLHLCGFNGVRYPSWMDDPLFNQLTEVSLYKCGNKEISCLPMFGQLPSLQRLYLLRISHVKSIGDEFCCCNPNVLEF</sequence>
<evidence type="ECO:0000313" key="3">
    <source>
        <dbReference type="Proteomes" id="UP001327560"/>
    </source>
</evidence>
<dbReference type="AlphaFoldDB" id="A0AAQ3Q231"/>
<dbReference type="Pfam" id="PF25019">
    <property type="entry name" value="LRR_R13L1-DRL21"/>
    <property type="match status" value="1"/>
</dbReference>
<accession>A0AAQ3Q231</accession>
<dbReference type="SUPFAM" id="SSF52058">
    <property type="entry name" value="L domain-like"/>
    <property type="match status" value="1"/>
</dbReference>
<dbReference type="Proteomes" id="UP001327560">
    <property type="component" value="Chromosome 1"/>
</dbReference>
<gene>
    <name evidence="2" type="ORF">Cni_G02325</name>
</gene>